<proteinExistence type="predicted"/>
<dbReference type="PANTHER" id="PTHR32212">
    <property type="entry name" value="CYCLIN-LIKE F-BOX"/>
    <property type="match status" value="1"/>
</dbReference>
<dbReference type="Gramene" id="mRNA:HanXRQr2_Chr11g0494711">
    <property type="protein sequence ID" value="CDS:HanXRQr2_Chr11g0494711.1"/>
    <property type="gene ID" value="HanXRQr2_Chr11g0494711"/>
</dbReference>
<gene>
    <name evidence="2" type="ORF">HanXRQr2_Chr11g0494711</name>
</gene>
<dbReference type="PANTHER" id="PTHR32212:SF260">
    <property type="entry name" value="LEUCINE-RICH REPEAT DOMAIN SUPERFAMILY, F-BOX-LIKE DOMAIN SUPERFAMILY"/>
    <property type="match status" value="1"/>
</dbReference>
<dbReference type="InterPro" id="IPR036047">
    <property type="entry name" value="F-box-like_dom_sf"/>
</dbReference>
<reference evidence="2" key="1">
    <citation type="journal article" date="2017" name="Nature">
        <title>The sunflower genome provides insights into oil metabolism, flowering and Asterid evolution.</title>
        <authorList>
            <person name="Badouin H."/>
            <person name="Gouzy J."/>
            <person name="Grassa C.J."/>
            <person name="Murat F."/>
            <person name="Staton S.E."/>
            <person name="Cottret L."/>
            <person name="Lelandais-Briere C."/>
            <person name="Owens G.L."/>
            <person name="Carrere S."/>
            <person name="Mayjonade B."/>
            <person name="Legrand L."/>
            <person name="Gill N."/>
            <person name="Kane N.C."/>
            <person name="Bowers J.E."/>
            <person name="Hubner S."/>
            <person name="Bellec A."/>
            <person name="Berard A."/>
            <person name="Berges H."/>
            <person name="Blanchet N."/>
            <person name="Boniface M.C."/>
            <person name="Brunel D."/>
            <person name="Catrice O."/>
            <person name="Chaidir N."/>
            <person name="Claudel C."/>
            <person name="Donnadieu C."/>
            <person name="Faraut T."/>
            <person name="Fievet G."/>
            <person name="Helmstetter N."/>
            <person name="King M."/>
            <person name="Knapp S.J."/>
            <person name="Lai Z."/>
            <person name="Le Paslier M.C."/>
            <person name="Lippi Y."/>
            <person name="Lorenzon L."/>
            <person name="Mandel J.R."/>
            <person name="Marage G."/>
            <person name="Marchand G."/>
            <person name="Marquand E."/>
            <person name="Bret-Mestries E."/>
            <person name="Morien E."/>
            <person name="Nambeesan S."/>
            <person name="Nguyen T."/>
            <person name="Pegot-Espagnet P."/>
            <person name="Pouilly N."/>
            <person name="Raftis F."/>
            <person name="Sallet E."/>
            <person name="Schiex T."/>
            <person name="Thomas J."/>
            <person name="Vandecasteele C."/>
            <person name="Vares D."/>
            <person name="Vear F."/>
            <person name="Vautrin S."/>
            <person name="Crespi M."/>
            <person name="Mangin B."/>
            <person name="Burke J.M."/>
            <person name="Salse J."/>
            <person name="Munos S."/>
            <person name="Vincourt P."/>
            <person name="Rieseberg L.H."/>
            <person name="Langlade N.B."/>
        </authorList>
    </citation>
    <scope>NUCLEOTIDE SEQUENCE</scope>
    <source>
        <tissue evidence="2">Leaves</tissue>
    </source>
</reference>
<protein>
    <submittedName>
        <fullName evidence="2">F-box domain, leucine-rich repeat domain superfamily, F-box-like domain superfamily</fullName>
    </submittedName>
</protein>
<accession>A0A9K3HPX5</accession>
<sequence length="99" mass="11599">MDSRCGKIRMNVEGDRLSSLPDDLILKTLSFIDTKHAIRTSVLSSRWKYIWTSTPRLDFSTRDFRTLAKFSKFVTGVLSIWPKESNRRVFSRAHFTWKG</sequence>
<reference evidence="2" key="2">
    <citation type="submission" date="2020-06" db="EMBL/GenBank/DDBJ databases">
        <title>Helianthus annuus Genome sequencing and assembly Release 2.</title>
        <authorList>
            <person name="Gouzy J."/>
            <person name="Langlade N."/>
            <person name="Munos S."/>
        </authorList>
    </citation>
    <scope>NUCLEOTIDE SEQUENCE</scope>
    <source>
        <tissue evidence="2">Leaves</tissue>
    </source>
</reference>
<dbReference type="PROSITE" id="PS50181">
    <property type="entry name" value="FBOX"/>
    <property type="match status" value="1"/>
</dbReference>
<dbReference type="InterPro" id="IPR001810">
    <property type="entry name" value="F-box_dom"/>
</dbReference>
<name>A0A9K3HPX5_HELAN</name>
<feature type="domain" description="F-box" evidence="1">
    <location>
        <begin position="14"/>
        <end position="67"/>
    </location>
</feature>
<dbReference type="Pfam" id="PF00646">
    <property type="entry name" value="F-box"/>
    <property type="match status" value="1"/>
</dbReference>
<dbReference type="Proteomes" id="UP000215914">
    <property type="component" value="Unassembled WGS sequence"/>
</dbReference>
<dbReference type="EMBL" id="MNCJ02000326">
    <property type="protein sequence ID" value="KAF5782338.1"/>
    <property type="molecule type" value="Genomic_DNA"/>
</dbReference>
<evidence type="ECO:0000313" key="2">
    <source>
        <dbReference type="EMBL" id="KAF5782338.1"/>
    </source>
</evidence>
<dbReference type="InterPro" id="IPR053781">
    <property type="entry name" value="F-box_AtFBL13-like"/>
</dbReference>
<dbReference type="Gene3D" id="1.20.1280.50">
    <property type="match status" value="1"/>
</dbReference>
<dbReference type="SUPFAM" id="SSF81383">
    <property type="entry name" value="F-box domain"/>
    <property type="match status" value="1"/>
</dbReference>
<evidence type="ECO:0000313" key="3">
    <source>
        <dbReference type="Proteomes" id="UP000215914"/>
    </source>
</evidence>
<dbReference type="AlphaFoldDB" id="A0A9K3HPX5"/>
<evidence type="ECO:0000259" key="1">
    <source>
        <dbReference type="PROSITE" id="PS50181"/>
    </source>
</evidence>
<organism evidence="2 3">
    <name type="scientific">Helianthus annuus</name>
    <name type="common">Common sunflower</name>
    <dbReference type="NCBI Taxonomy" id="4232"/>
    <lineage>
        <taxon>Eukaryota</taxon>
        <taxon>Viridiplantae</taxon>
        <taxon>Streptophyta</taxon>
        <taxon>Embryophyta</taxon>
        <taxon>Tracheophyta</taxon>
        <taxon>Spermatophyta</taxon>
        <taxon>Magnoliopsida</taxon>
        <taxon>eudicotyledons</taxon>
        <taxon>Gunneridae</taxon>
        <taxon>Pentapetalae</taxon>
        <taxon>asterids</taxon>
        <taxon>campanulids</taxon>
        <taxon>Asterales</taxon>
        <taxon>Asteraceae</taxon>
        <taxon>Asteroideae</taxon>
        <taxon>Heliantheae alliance</taxon>
        <taxon>Heliantheae</taxon>
        <taxon>Helianthus</taxon>
    </lineage>
</organism>
<dbReference type="CDD" id="cd22160">
    <property type="entry name" value="F-box_AtFBL13-like"/>
    <property type="match status" value="1"/>
</dbReference>
<comment type="caution">
    <text evidence="2">The sequence shown here is derived from an EMBL/GenBank/DDBJ whole genome shotgun (WGS) entry which is preliminary data.</text>
</comment>
<keyword evidence="3" id="KW-1185">Reference proteome</keyword>